<evidence type="ECO:0000313" key="3">
    <source>
        <dbReference type="Proteomes" id="UP000002875"/>
    </source>
</evidence>
<dbReference type="CDD" id="cd03674">
    <property type="entry name" value="NUDIX_Hydrolase"/>
    <property type="match status" value="1"/>
</dbReference>
<accession>A0ABM5N668</accession>
<dbReference type="PROSITE" id="PS51462">
    <property type="entry name" value="NUDIX"/>
    <property type="match status" value="1"/>
</dbReference>
<dbReference type="SUPFAM" id="SSF55811">
    <property type="entry name" value="Nudix"/>
    <property type="match status" value="1"/>
</dbReference>
<dbReference type="RefSeq" id="WP_015030533.1">
    <property type="nucleotide sequence ID" value="NC_018748.1"/>
</dbReference>
<keyword evidence="2" id="KW-0378">Hydrolase</keyword>
<dbReference type="GO" id="GO:0016787">
    <property type="term" value="F:hydrolase activity"/>
    <property type="evidence" value="ECO:0007669"/>
    <property type="project" value="UniProtKB-KW"/>
</dbReference>
<dbReference type="InterPro" id="IPR015797">
    <property type="entry name" value="NUDIX_hydrolase-like_dom_sf"/>
</dbReference>
<dbReference type="InterPro" id="IPR000086">
    <property type="entry name" value="NUDIX_hydrolase_dom"/>
</dbReference>
<gene>
    <name evidence="2" type="ordered locus">Emtol_3718</name>
</gene>
<proteinExistence type="predicted"/>
<dbReference type="Proteomes" id="UP000002875">
    <property type="component" value="Chromosome"/>
</dbReference>
<organism evidence="2 3">
    <name type="scientific">Emticicia oligotrophica (strain DSM 17448 / CIP 109782 / MTCC 6937 / GPTSA100-15)</name>
    <dbReference type="NCBI Taxonomy" id="929562"/>
    <lineage>
        <taxon>Bacteria</taxon>
        <taxon>Pseudomonadati</taxon>
        <taxon>Bacteroidota</taxon>
        <taxon>Cytophagia</taxon>
        <taxon>Cytophagales</taxon>
        <taxon>Leadbetterellaceae</taxon>
        <taxon>Emticicia</taxon>
    </lineage>
</organism>
<dbReference type="Gene3D" id="3.90.79.10">
    <property type="entry name" value="Nucleoside Triphosphate Pyrophosphohydrolase"/>
    <property type="match status" value="1"/>
</dbReference>
<keyword evidence="3" id="KW-1185">Reference proteome</keyword>
<protein>
    <submittedName>
        <fullName evidence="2">NUDIX hydrolase</fullName>
    </submittedName>
</protein>
<evidence type="ECO:0000259" key="1">
    <source>
        <dbReference type="PROSITE" id="PS51462"/>
    </source>
</evidence>
<dbReference type="PANTHER" id="PTHR43736">
    <property type="entry name" value="ADP-RIBOSE PYROPHOSPHATASE"/>
    <property type="match status" value="1"/>
</dbReference>
<dbReference type="PANTHER" id="PTHR43736:SF1">
    <property type="entry name" value="DIHYDRONEOPTERIN TRIPHOSPHATE DIPHOSPHATASE"/>
    <property type="match status" value="1"/>
</dbReference>
<evidence type="ECO:0000313" key="2">
    <source>
        <dbReference type="EMBL" id="AFK04844.1"/>
    </source>
</evidence>
<sequence>MHRKKIIELLENYQPTDSNELAMRNETLDFVKKNEDCFKRELLVGHVTGSAWIVDAERKNVLMMHHRKLNQWFQPGGHCDGESDVLSIALKEANEETGLQNFKIVSEEIFDVDVHLIPERKGIPAHYHYDIRFLLEADKRETLVVTEESNDLAWVSLEKIAEYNNSESILRMARKIS</sequence>
<feature type="domain" description="Nudix hydrolase" evidence="1">
    <location>
        <begin position="44"/>
        <end position="177"/>
    </location>
</feature>
<name>A0ABM5N668_EMTOG</name>
<dbReference type="EMBL" id="CP002961">
    <property type="protein sequence ID" value="AFK04844.1"/>
    <property type="molecule type" value="Genomic_DNA"/>
</dbReference>
<dbReference type="Pfam" id="PF00293">
    <property type="entry name" value="NUDIX"/>
    <property type="match status" value="1"/>
</dbReference>
<reference evidence="2 3" key="1">
    <citation type="submission" date="2011-07" db="EMBL/GenBank/DDBJ databases">
        <title>The complete genome of chromosome of Emticicia oligotrophica DSM 17448.</title>
        <authorList>
            <consortium name="US DOE Joint Genome Institute (JGI-PGF)"/>
            <person name="Lucas S."/>
            <person name="Han J."/>
            <person name="Lapidus A."/>
            <person name="Bruce D."/>
            <person name="Goodwin L."/>
            <person name="Pitluck S."/>
            <person name="Peters L."/>
            <person name="Kyrpides N."/>
            <person name="Mavromatis K."/>
            <person name="Ivanova N."/>
            <person name="Ovchinnikova G."/>
            <person name="Teshima H."/>
            <person name="Detter J.C."/>
            <person name="Tapia R."/>
            <person name="Han C."/>
            <person name="Land M."/>
            <person name="Hauser L."/>
            <person name="Markowitz V."/>
            <person name="Cheng J.-F."/>
            <person name="Hugenholtz P."/>
            <person name="Woyke T."/>
            <person name="Wu D."/>
            <person name="Tindall B."/>
            <person name="Pomrenke H."/>
            <person name="Brambilla E."/>
            <person name="Klenk H.-P."/>
            <person name="Eisen J.A."/>
        </authorList>
    </citation>
    <scope>NUCLEOTIDE SEQUENCE [LARGE SCALE GENOMIC DNA]</scope>
    <source>
        <strain evidence="2 3">DSM 17448</strain>
    </source>
</reference>